<dbReference type="SMART" id="SM01332">
    <property type="entry name" value="Cyclin_C"/>
    <property type="match status" value="1"/>
</dbReference>
<dbReference type="EMBL" id="CAEKDK010000001">
    <property type="protein sequence ID" value="CAB4265258.1"/>
    <property type="molecule type" value="Genomic_DNA"/>
</dbReference>
<dbReference type="SUPFAM" id="SSF47954">
    <property type="entry name" value="Cyclin-like"/>
    <property type="match status" value="2"/>
</dbReference>
<dbReference type="GO" id="GO:0051301">
    <property type="term" value="P:cell division"/>
    <property type="evidence" value="ECO:0007669"/>
    <property type="project" value="UniProtKB-KW"/>
</dbReference>
<name>A0A6J5TS49_PRUAR</name>
<keyword evidence="2" id="KW-0132">Cell division</keyword>
<evidence type="ECO:0000259" key="9">
    <source>
        <dbReference type="SMART" id="SM01332"/>
    </source>
</evidence>
<evidence type="ECO:0000313" key="10">
    <source>
        <dbReference type="EMBL" id="CAB4265258.1"/>
    </source>
</evidence>
<organism evidence="10 11">
    <name type="scientific">Prunus armeniaca</name>
    <name type="common">Apricot</name>
    <name type="synonym">Armeniaca vulgaris</name>
    <dbReference type="NCBI Taxonomy" id="36596"/>
    <lineage>
        <taxon>Eukaryota</taxon>
        <taxon>Viridiplantae</taxon>
        <taxon>Streptophyta</taxon>
        <taxon>Embryophyta</taxon>
        <taxon>Tracheophyta</taxon>
        <taxon>Spermatophyta</taxon>
        <taxon>Magnoliopsida</taxon>
        <taxon>eudicotyledons</taxon>
        <taxon>Gunneridae</taxon>
        <taxon>Pentapetalae</taxon>
        <taxon>rosids</taxon>
        <taxon>fabids</taxon>
        <taxon>Rosales</taxon>
        <taxon>Rosaceae</taxon>
        <taxon>Amygdaloideae</taxon>
        <taxon>Amygdaleae</taxon>
        <taxon>Prunus</taxon>
    </lineage>
</organism>
<gene>
    <name evidence="10" type="ORF">CURHAP_LOCUS7360</name>
</gene>
<evidence type="ECO:0000313" key="11">
    <source>
        <dbReference type="Proteomes" id="UP000507222"/>
    </source>
</evidence>
<reference evidence="10 11" key="1">
    <citation type="submission" date="2020-05" db="EMBL/GenBank/DDBJ databases">
        <authorList>
            <person name="Campoy J."/>
            <person name="Schneeberger K."/>
            <person name="Spophaly S."/>
        </authorList>
    </citation>
    <scope>NUCLEOTIDE SEQUENCE [LARGE SCALE GENOMIC DNA]</scope>
    <source>
        <strain evidence="10">PruArmRojPasFocal</strain>
    </source>
</reference>
<dbReference type="AlphaFoldDB" id="A0A6J5TS49"/>
<dbReference type="PANTHER" id="PTHR10177">
    <property type="entry name" value="CYCLINS"/>
    <property type="match status" value="1"/>
</dbReference>
<dbReference type="InterPro" id="IPR039361">
    <property type="entry name" value="Cyclin"/>
</dbReference>
<proteinExistence type="inferred from homology"/>
<comment type="subunit">
    <text evidence="1">Interacts with the CDC2 protein kinase to form a serine/threonine kinase holoenzyme complex also known as maturation promoting factor (MPF). The cyclin subunit imparts substrate specificity to the complex.</text>
</comment>
<dbReference type="Proteomes" id="UP000507222">
    <property type="component" value="Unassembled WGS sequence"/>
</dbReference>
<accession>A0A6J5TS49</accession>
<comment type="similarity">
    <text evidence="6">Belongs to the cyclin family.</text>
</comment>
<sequence length="651" mass="74421">MKFKSIQAMQNLQTAPYLKTKKKLRSELPRRRRSQISPVLYSSLKFNAPSETSGFSSFSVNSNSCSYFGGEVSCESSRVSVGSESEARSSLRKRHFEETEKHRKILLRRVTRSYYGGKAEKKEVGGDGEPEVSESSCVESNSGADFGGFVDRKLKLKSKRGKGSEIVNEIGGNEGSEAVSRPEISESDKVSLAFKENKVTSFNSGIEFCSESKLAEKTVEDGENRAPEFEFSGISENYFGENFVISNSESRIEQRPDSLQIDSDLACKEQFSYDDVSEYSSSQTLSELQSNIFDENSELSLSEYSPSIFFNSGSEFSERSDEDSTHSPTFTLLLQYREEFTRSSTALYFIAASCVKELYKDDYTFLKFEDEEDEASYQLLRNRERIQVFLRDYTEEYSSTTECGDLILQQRWQMVRWIVERSNQTKLQQETKFLAVSLLDRFLSKGFFKSKRILQIVGIACLTLATRIEENQPYNCITIDEYQKSEVEAVQFLLVRKRDFHVGSNVYSRCEVVAMEWLVQEVLSFQCFLPTIYNFLWFYLRAARADAQGEKRAKYLAVLQMSDHVQLRYWPSTVAAALVILASLEGNHEASRQRVIETHVRTEGDNLHECIELIGADDVLTLTEPRVVVTLCVTSVCRLPHQKRWMEGRSR</sequence>
<dbReference type="InterPro" id="IPR013763">
    <property type="entry name" value="Cyclin-like_dom"/>
</dbReference>
<evidence type="ECO:0000256" key="1">
    <source>
        <dbReference type="ARBA" id="ARBA00011177"/>
    </source>
</evidence>
<evidence type="ECO:0000256" key="7">
    <source>
        <dbReference type="SAM" id="MobiDB-lite"/>
    </source>
</evidence>
<feature type="domain" description="Cyclin C-terminal" evidence="9">
    <location>
        <begin position="530"/>
        <end position="639"/>
    </location>
</feature>
<evidence type="ECO:0000259" key="8">
    <source>
        <dbReference type="SMART" id="SM00385"/>
    </source>
</evidence>
<dbReference type="Pfam" id="PF00134">
    <property type="entry name" value="Cyclin_N"/>
    <property type="match status" value="1"/>
</dbReference>
<dbReference type="InterPro" id="IPR006671">
    <property type="entry name" value="Cyclin_N"/>
</dbReference>
<protein>
    <recommendedName>
        <fullName evidence="5">B-like cyclin</fullName>
    </recommendedName>
</protein>
<dbReference type="InterPro" id="IPR004367">
    <property type="entry name" value="Cyclin_C-dom"/>
</dbReference>
<evidence type="ECO:0000256" key="5">
    <source>
        <dbReference type="ARBA" id="ARBA00032263"/>
    </source>
</evidence>
<evidence type="ECO:0000256" key="6">
    <source>
        <dbReference type="RuleBase" id="RU000383"/>
    </source>
</evidence>
<dbReference type="SMART" id="SM00385">
    <property type="entry name" value="CYCLIN"/>
    <property type="match status" value="1"/>
</dbReference>
<dbReference type="InterPro" id="IPR036915">
    <property type="entry name" value="Cyclin-like_sf"/>
</dbReference>
<keyword evidence="3 6" id="KW-0195">Cyclin</keyword>
<dbReference type="Pfam" id="PF02984">
    <property type="entry name" value="Cyclin_C"/>
    <property type="match status" value="1"/>
</dbReference>
<feature type="domain" description="Cyclin-like" evidence="8">
    <location>
        <begin position="416"/>
        <end position="496"/>
    </location>
</feature>
<evidence type="ECO:0000256" key="4">
    <source>
        <dbReference type="ARBA" id="ARBA00023306"/>
    </source>
</evidence>
<keyword evidence="4" id="KW-0131">Cell cycle</keyword>
<feature type="region of interest" description="Disordered" evidence="7">
    <location>
        <begin position="120"/>
        <end position="139"/>
    </location>
</feature>
<dbReference type="Gene3D" id="1.10.472.10">
    <property type="entry name" value="Cyclin-like"/>
    <property type="match status" value="2"/>
</dbReference>
<evidence type="ECO:0000256" key="3">
    <source>
        <dbReference type="ARBA" id="ARBA00023127"/>
    </source>
</evidence>
<evidence type="ECO:0000256" key="2">
    <source>
        <dbReference type="ARBA" id="ARBA00022618"/>
    </source>
</evidence>